<feature type="region of interest" description="Disordered" evidence="1">
    <location>
        <begin position="1"/>
        <end position="56"/>
    </location>
</feature>
<comment type="caution">
    <text evidence="2">The sequence shown here is derived from an EMBL/GenBank/DDBJ whole genome shotgun (WGS) entry which is preliminary data.</text>
</comment>
<protein>
    <submittedName>
        <fullName evidence="2">Uncharacterized protein</fullName>
    </submittedName>
</protein>
<keyword evidence="3" id="KW-1185">Reference proteome</keyword>
<reference evidence="2 3" key="1">
    <citation type="journal article" date="2024" name="IMA Fungus">
        <title>Apiospora arundinis, a panoply of carbohydrate-active enzymes and secondary metabolites.</title>
        <authorList>
            <person name="Sorensen T."/>
            <person name="Petersen C."/>
            <person name="Muurmann A.T."/>
            <person name="Christiansen J.V."/>
            <person name="Brundto M.L."/>
            <person name="Overgaard C.K."/>
            <person name="Boysen A.T."/>
            <person name="Wollenberg R.D."/>
            <person name="Larsen T.O."/>
            <person name="Sorensen J.L."/>
            <person name="Nielsen K.L."/>
            <person name="Sondergaard T.E."/>
        </authorList>
    </citation>
    <scope>NUCLEOTIDE SEQUENCE [LARGE SCALE GENOMIC DNA]</scope>
    <source>
        <strain evidence="2 3">AAU 773</strain>
    </source>
</reference>
<accession>A0ABR2ITX9</accession>
<organism evidence="2 3">
    <name type="scientific">Apiospora arundinis</name>
    <dbReference type="NCBI Taxonomy" id="335852"/>
    <lineage>
        <taxon>Eukaryota</taxon>
        <taxon>Fungi</taxon>
        <taxon>Dikarya</taxon>
        <taxon>Ascomycota</taxon>
        <taxon>Pezizomycotina</taxon>
        <taxon>Sordariomycetes</taxon>
        <taxon>Xylariomycetidae</taxon>
        <taxon>Amphisphaeriales</taxon>
        <taxon>Apiosporaceae</taxon>
        <taxon>Apiospora</taxon>
    </lineage>
</organism>
<sequence length="91" mass="9464">MPGKASSKSRRKSKKTKKGTAAVTPVGDSPQKATSNETSQTVNSIGTGTIGDVSQSQNDLAGVGAWCDDQGAAIDEPWLLDEAWANEPFGQ</sequence>
<gene>
    <name evidence="2" type="ORF">PGQ11_006829</name>
</gene>
<dbReference type="EMBL" id="JAPCWZ010000004">
    <property type="protein sequence ID" value="KAK8868251.1"/>
    <property type="molecule type" value="Genomic_DNA"/>
</dbReference>
<dbReference type="Proteomes" id="UP001390339">
    <property type="component" value="Unassembled WGS sequence"/>
</dbReference>
<name>A0ABR2ITX9_9PEZI</name>
<feature type="compositionally biased region" description="Polar residues" evidence="1">
    <location>
        <begin position="31"/>
        <end position="56"/>
    </location>
</feature>
<evidence type="ECO:0000313" key="2">
    <source>
        <dbReference type="EMBL" id="KAK8868251.1"/>
    </source>
</evidence>
<feature type="compositionally biased region" description="Basic residues" evidence="1">
    <location>
        <begin position="7"/>
        <end position="18"/>
    </location>
</feature>
<proteinExistence type="predicted"/>
<evidence type="ECO:0000256" key="1">
    <source>
        <dbReference type="SAM" id="MobiDB-lite"/>
    </source>
</evidence>
<evidence type="ECO:0000313" key="3">
    <source>
        <dbReference type="Proteomes" id="UP001390339"/>
    </source>
</evidence>